<dbReference type="EMBL" id="LJFS01000001">
    <property type="protein sequence ID" value="KPG37560.1"/>
    <property type="molecule type" value="Genomic_DNA"/>
</dbReference>
<keyword evidence="3" id="KW-0804">Transcription</keyword>
<evidence type="ECO:0000256" key="4">
    <source>
        <dbReference type="PROSITE-ProRule" id="PRU00335"/>
    </source>
</evidence>
<dbReference type="GO" id="GO:0000976">
    <property type="term" value="F:transcription cis-regulatory region binding"/>
    <property type="evidence" value="ECO:0007669"/>
    <property type="project" value="TreeGrafter"/>
</dbReference>
<dbReference type="InterPro" id="IPR036271">
    <property type="entry name" value="Tet_transcr_reg_TetR-rel_C_sf"/>
</dbReference>
<feature type="DNA-binding region" description="H-T-H motif" evidence="4">
    <location>
        <begin position="38"/>
        <end position="57"/>
    </location>
</feature>
<dbReference type="Pfam" id="PF16859">
    <property type="entry name" value="TetR_C_11"/>
    <property type="match status" value="1"/>
</dbReference>
<dbReference type="EMBL" id="LJFO01000001">
    <property type="protein sequence ID" value="KPG17748.1"/>
    <property type="molecule type" value="Genomic_DNA"/>
</dbReference>
<name>A0A7V8LT97_9MYCO</name>
<gene>
    <name evidence="6" type="ORF">AN908_00815</name>
    <name evidence="7" type="ORF">AN912_00760</name>
</gene>
<evidence type="ECO:0000313" key="6">
    <source>
        <dbReference type="EMBL" id="KPG17748.1"/>
    </source>
</evidence>
<dbReference type="GO" id="GO:0003700">
    <property type="term" value="F:DNA-binding transcription factor activity"/>
    <property type="evidence" value="ECO:0007669"/>
    <property type="project" value="TreeGrafter"/>
</dbReference>
<evidence type="ECO:0000256" key="1">
    <source>
        <dbReference type="ARBA" id="ARBA00023015"/>
    </source>
</evidence>
<sequence>MSSESVQRRPGGRTARNRENVVRATTEILLNEGYEQLSIARVAAAAGVAETTVYRRWSTRQALAADALADLARLEIPIPDTGTLESDLRVLLTDTVRLLQRAEIARLIRFAVGLGQGSDELAEVRADFWHAHFANAAVVVTKAMERGELPHDCDPYNVIEDLVSLTYFRLLVTGRRIDDRVIERSVQLALRRHGAR</sequence>
<evidence type="ECO:0000313" key="8">
    <source>
        <dbReference type="Proteomes" id="UP000037843"/>
    </source>
</evidence>
<accession>A0A7V8LT97</accession>
<evidence type="ECO:0000313" key="9">
    <source>
        <dbReference type="Proteomes" id="UP000037962"/>
    </source>
</evidence>
<dbReference type="RefSeq" id="WP_043078206.1">
    <property type="nucleotide sequence ID" value="NZ_CP011530.1"/>
</dbReference>
<dbReference type="PRINTS" id="PR00455">
    <property type="entry name" value="HTHTETR"/>
</dbReference>
<dbReference type="InterPro" id="IPR011075">
    <property type="entry name" value="TetR_C"/>
</dbReference>
<evidence type="ECO:0000313" key="7">
    <source>
        <dbReference type="EMBL" id="KPG37560.1"/>
    </source>
</evidence>
<organism evidence="6 8">
    <name type="scientific">Mycobacteroides immunogenum</name>
    <dbReference type="NCBI Taxonomy" id="83262"/>
    <lineage>
        <taxon>Bacteria</taxon>
        <taxon>Bacillati</taxon>
        <taxon>Actinomycetota</taxon>
        <taxon>Actinomycetes</taxon>
        <taxon>Mycobacteriales</taxon>
        <taxon>Mycobacteriaceae</taxon>
        <taxon>Mycobacteroides</taxon>
    </lineage>
</organism>
<dbReference type="SUPFAM" id="SSF48498">
    <property type="entry name" value="Tetracyclin repressor-like, C-terminal domain"/>
    <property type="match status" value="1"/>
</dbReference>
<dbReference type="Gene3D" id="1.10.357.10">
    <property type="entry name" value="Tetracycline Repressor, domain 2"/>
    <property type="match status" value="1"/>
</dbReference>
<keyword evidence="9" id="KW-1185">Reference proteome</keyword>
<feature type="domain" description="HTH tetR-type" evidence="5">
    <location>
        <begin position="15"/>
        <end position="75"/>
    </location>
</feature>
<evidence type="ECO:0000256" key="3">
    <source>
        <dbReference type="ARBA" id="ARBA00023163"/>
    </source>
</evidence>
<protein>
    <recommendedName>
        <fullName evidence="5">HTH tetR-type domain-containing protein</fullName>
    </recommendedName>
</protein>
<reference evidence="8 9" key="1">
    <citation type="submission" date="2015-09" db="EMBL/GenBank/DDBJ databases">
        <title>Genome Sequences of Mycobacterium immunogenum Isolates, Recuperated from a Chloraminated Drinking Water Distribution System Simulator Subjected to Episodes of Nitrification.</title>
        <authorList>
            <person name="Gomez-Alvarez V."/>
            <person name="Revetta R.P."/>
        </authorList>
    </citation>
    <scope>NUCLEOTIDE SEQUENCE [LARGE SCALE GENOMIC DNA]</scope>
    <source>
        <strain evidence="6 8">H008</strain>
        <strain evidence="7 9">H076</strain>
    </source>
</reference>
<dbReference type="Pfam" id="PF00440">
    <property type="entry name" value="TetR_N"/>
    <property type="match status" value="1"/>
</dbReference>
<dbReference type="PROSITE" id="PS50977">
    <property type="entry name" value="HTH_TETR_2"/>
    <property type="match status" value="1"/>
</dbReference>
<proteinExistence type="predicted"/>
<keyword evidence="2 4" id="KW-0238">DNA-binding</keyword>
<dbReference type="Gene3D" id="1.10.10.60">
    <property type="entry name" value="Homeodomain-like"/>
    <property type="match status" value="1"/>
</dbReference>
<dbReference type="GeneID" id="45767566"/>
<dbReference type="PANTHER" id="PTHR30055">
    <property type="entry name" value="HTH-TYPE TRANSCRIPTIONAL REGULATOR RUTR"/>
    <property type="match status" value="1"/>
</dbReference>
<keyword evidence="1" id="KW-0805">Transcription regulation</keyword>
<dbReference type="InterPro" id="IPR009057">
    <property type="entry name" value="Homeodomain-like_sf"/>
</dbReference>
<dbReference type="InterPro" id="IPR050109">
    <property type="entry name" value="HTH-type_TetR-like_transc_reg"/>
</dbReference>
<dbReference type="KEGG" id="miz:BAB75_27240"/>
<evidence type="ECO:0000259" key="5">
    <source>
        <dbReference type="PROSITE" id="PS50977"/>
    </source>
</evidence>
<evidence type="ECO:0000256" key="2">
    <source>
        <dbReference type="ARBA" id="ARBA00023125"/>
    </source>
</evidence>
<dbReference type="InterPro" id="IPR001647">
    <property type="entry name" value="HTH_TetR"/>
</dbReference>
<dbReference type="PANTHER" id="PTHR30055:SF148">
    <property type="entry name" value="TETR-FAMILY TRANSCRIPTIONAL REGULATOR"/>
    <property type="match status" value="1"/>
</dbReference>
<dbReference type="AlphaFoldDB" id="A0A7V8LT97"/>
<dbReference type="Proteomes" id="UP000037843">
    <property type="component" value="Unassembled WGS sequence"/>
</dbReference>
<comment type="caution">
    <text evidence="6">The sequence shown here is derived from an EMBL/GenBank/DDBJ whole genome shotgun (WGS) entry which is preliminary data.</text>
</comment>
<dbReference type="SUPFAM" id="SSF46689">
    <property type="entry name" value="Homeodomain-like"/>
    <property type="match status" value="1"/>
</dbReference>
<dbReference type="Proteomes" id="UP000037962">
    <property type="component" value="Unassembled WGS sequence"/>
</dbReference>